<dbReference type="InterPro" id="IPR036063">
    <property type="entry name" value="Smr_dom_sf"/>
</dbReference>
<name>A0A6A5TMU4_9PLEO</name>
<organism evidence="3 4">
    <name type="scientific">Byssothecium circinans</name>
    <dbReference type="NCBI Taxonomy" id="147558"/>
    <lineage>
        <taxon>Eukaryota</taxon>
        <taxon>Fungi</taxon>
        <taxon>Dikarya</taxon>
        <taxon>Ascomycota</taxon>
        <taxon>Pezizomycotina</taxon>
        <taxon>Dothideomycetes</taxon>
        <taxon>Pleosporomycetidae</taxon>
        <taxon>Pleosporales</taxon>
        <taxon>Massarineae</taxon>
        <taxon>Massarinaceae</taxon>
        <taxon>Byssothecium</taxon>
    </lineage>
</organism>
<feature type="compositionally biased region" description="Basic residues" evidence="1">
    <location>
        <begin position="193"/>
        <end position="204"/>
    </location>
</feature>
<dbReference type="GO" id="GO:0005634">
    <property type="term" value="C:nucleus"/>
    <property type="evidence" value="ECO:0007669"/>
    <property type="project" value="TreeGrafter"/>
</dbReference>
<feature type="compositionally biased region" description="Pro residues" evidence="1">
    <location>
        <begin position="362"/>
        <end position="372"/>
    </location>
</feature>
<reference evidence="3" key="1">
    <citation type="journal article" date="2020" name="Stud. Mycol.">
        <title>101 Dothideomycetes genomes: a test case for predicting lifestyles and emergence of pathogens.</title>
        <authorList>
            <person name="Haridas S."/>
            <person name="Albert R."/>
            <person name="Binder M."/>
            <person name="Bloem J."/>
            <person name="Labutti K."/>
            <person name="Salamov A."/>
            <person name="Andreopoulos B."/>
            <person name="Baker S."/>
            <person name="Barry K."/>
            <person name="Bills G."/>
            <person name="Bluhm B."/>
            <person name="Cannon C."/>
            <person name="Castanera R."/>
            <person name="Culley D."/>
            <person name="Daum C."/>
            <person name="Ezra D."/>
            <person name="Gonzalez J."/>
            <person name="Henrissat B."/>
            <person name="Kuo A."/>
            <person name="Liang C."/>
            <person name="Lipzen A."/>
            <person name="Lutzoni F."/>
            <person name="Magnuson J."/>
            <person name="Mondo S."/>
            <person name="Nolan M."/>
            <person name="Ohm R."/>
            <person name="Pangilinan J."/>
            <person name="Park H.-J."/>
            <person name="Ramirez L."/>
            <person name="Alfaro M."/>
            <person name="Sun H."/>
            <person name="Tritt A."/>
            <person name="Yoshinaga Y."/>
            <person name="Zwiers L.-H."/>
            <person name="Turgeon B."/>
            <person name="Goodwin S."/>
            <person name="Spatafora J."/>
            <person name="Crous P."/>
            <person name="Grigoriev I."/>
        </authorList>
    </citation>
    <scope>NUCLEOTIDE SEQUENCE</scope>
    <source>
        <strain evidence="3">CBS 675.92</strain>
    </source>
</reference>
<feature type="region of interest" description="Disordered" evidence="1">
    <location>
        <begin position="360"/>
        <end position="379"/>
    </location>
</feature>
<dbReference type="CDD" id="cd14279">
    <property type="entry name" value="CUE"/>
    <property type="match status" value="1"/>
</dbReference>
<accession>A0A6A5TMU4</accession>
<dbReference type="SUPFAM" id="SSF46934">
    <property type="entry name" value="UBA-like"/>
    <property type="match status" value="1"/>
</dbReference>
<feature type="compositionally biased region" description="Gly residues" evidence="1">
    <location>
        <begin position="60"/>
        <end position="70"/>
    </location>
</feature>
<dbReference type="PROSITE" id="PS50828">
    <property type="entry name" value="SMR"/>
    <property type="match status" value="1"/>
</dbReference>
<evidence type="ECO:0000256" key="1">
    <source>
        <dbReference type="SAM" id="MobiDB-lite"/>
    </source>
</evidence>
<keyword evidence="4" id="KW-1185">Reference proteome</keyword>
<feature type="region of interest" description="Disordered" evidence="1">
    <location>
        <begin position="59"/>
        <end position="112"/>
    </location>
</feature>
<gene>
    <name evidence="3" type="ORF">CC80DRAFT_537828</name>
</gene>
<dbReference type="AlphaFoldDB" id="A0A6A5TMU4"/>
<dbReference type="PANTHER" id="PTHR46535:SF1">
    <property type="entry name" value="NEDD4-BINDING PROTEIN 2"/>
    <property type="match status" value="1"/>
</dbReference>
<feature type="compositionally biased region" description="Polar residues" evidence="1">
    <location>
        <begin position="81"/>
        <end position="93"/>
    </location>
</feature>
<sequence>MDDVLSLLEQEYCPPIDPALVHALYPDYAPHELQVLKSILDGMKNDAIAEQLTEFDASGSSGGIGVGGEKNGADEKDMESTAESWASQTTVTDYTGVGERSGSSSAEGEGDRECFREMDGLDVPTKELILAETFPTLRLDLITYTLKKCDNDFSKATDELLNHVYFDDTQASPTEEATPKGIDAFAEEFHIPKPGKRGKRKKQKGALYDATSPMSASESDLYPTPPVTNRWNDGGRDIEFIASRTRLERNVIASSYHKNSASLAATILAIIRDDLAQHKNHGEPDASLIQPALELVAEFTNIDLEYAVSLIRLTEPSTANAHELAKALTVYPNAKQLSTVDLKIIPRYAPLNLADASAEISPKPPALPPPATPRTTESLTAERREAFTKASTAYRKGRSEPLMRAVATYYSQLGRDAHSHLLASRAADADALVASQSTPTVLDLHFVDVKSATRIAKERTRGWWEDLGEQRIPGGGRMGVGDGFRVVTGVGRHSEGGRGKLGPAVYRALVGEGWRVEVRGGEVVVWGRRR</sequence>
<dbReference type="Pfam" id="PF26286">
    <property type="entry name" value="UBA_10"/>
    <property type="match status" value="1"/>
</dbReference>
<evidence type="ECO:0000313" key="4">
    <source>
        <dbReference type="Proteomes" id="UP000800035"/>
    </source>
</evidence>
<dbReference type="SUPFAM" id="SSF160443">
    <property type="entry name" value="SMR domain-like"/>
    <property type="match status" value="1"/>
</dbReference>
<dbReference type="GO" id="GO:0004519">
    <property type="term" value="F:endonuclease activity"/>
    <property type="evidence" value="ECO:0007669"/>
    <property type="project" value="TreeGrafter"/>
</dbReference>
<dbReference type="InterPro" id="IPR052772">
    <property type="entry name" value="Endo/PolyKinase_Domain-Protein"/>
</dbReference>
<dbReference type="InterPro" id="IPR058864">
    <property type="entry name" value="UBA_10"/>
</dbReference>
<dbReference type="OrthoDB" id="443981at2759"/>
<dbReference type="Proteomes" id="UP000800035">
    <property type="component" value="Unassembled WGS sequence"/>
</dbReference>
<dbReference type="Gene3D" id="3.30.1370.110">
    <property type="match status" value="1"/>
</dbReference>
<feature type="compositionally biased region" description="Low complexity" evidence="1">
    <location>
        <begin position="98"/>
        <end position="107"/>
    </location>
</feature>
<proteinExistence type="predicted"/>
<evidence type="ECO:0000313" key="3">
    <source>
        <dbReference type="EMBL" id="KAF1953049.1"/>
    </source>
</evidence>
<protein>
    <recommendedName>
        <fullName evidence="2">Smr domain-containing protein</fullName>
    </recommendedName>
</protein>
<dbReference type="EMBL" id="ML977006">
    <property type="protein sequence ID" value="KAF1953049.1"/>
    <property type="molecule type" value="Genomic_DNA"/>
</dbReference>
<dbReference type="InterPro" id="IPR002625">
    <property type="entry name" value="Smr_dom"/>
</dbReference>
<feature type="region of interest" description="Disordered" evidence="1">
    <location>
        <begin position="192"/>
        <end position="228"/>
    </location>
</feature>
<dbReference type="InterPro" id="IPR009060">
    <property type="entry name" value="UBA-like_sf"/>
</dbReference>
<feature type="domain" description="Smr" evidence="2">
    <location>
        <begin position="442"/>
        <end position="528"/>
    </location>
</feature>
<evidence type="ECO:0000259" key="2">
    <source>
        <dbReference type="PROSITE" id="PS50828"/>
    </source>
</evidence>
<dbReference type="PANTHER" id="PTHR46535">
    <property type="entry name" value="NEDD4-BINDING PROTEIN 2"/>
    <property type="match status" value="1"/>
</dbReference>